<keyword evidence="7" id="KW-0503">Monooxygenase</keyword>
<dbReference type="InterPro" id="IPR036010">
    <property type="entry name" value="2Fe-2S_ferredoxin-like_sf"/>
</dbReference>
<dbReference type="CDD" id="cd06211">
    <property type="entry name" value="phenol_2-monooxygenase_like"/>
    <property type="match status" value="1"/>
</dbReference>
<evidence type="ECO:0000256" key="3">
    <source>
        <dbReference type="ARBA" id="ARBA00022827"/>
    </source>
</evidence>
<dbReference type="GO" id="GO:0004497">
    <property type="term" value="F:monooxygenase activity"/>
    <property type="evidence" value="ECO:0007669"/>
    <property type="project" value="UniProtKB-KW"/>
</dbReference>
<feature type="domain" description="FAD-binding FR-type" evidence="6">
    <location>
        <begin position="102"/>
        <end position="201"/>
    </location>
</feature>
<dbReference type="Pfam" id="PF00175">
    <property type="entry name" value="NAD_binding_1"/>
    <property type="match status" value="1"/>
</dbReference>
<dbReference type="PANTHER" id="PTHR43644">
    <property type="entry name" value="NA(+)-TRANSLOCATING NADH-QUINONE REDUCTASE SUBUNIT"/>
    <property type="match status" value="1"/>
</dbReference>
<dbReference type="Gene3D" id="3.10.20.30">
    <property type="match status" value="1"/>
</dbReference>
<keyword evidence="2" id="KW-0285">Flavoprotein</keyword>
<gene>
    <name evidence="7" type="ORF">SAMN04487963_0030</name>
</gene>
<dbReference type="RefSeq" id="WP_092019888.1">
    <property type="nucleotide sequence ID" value="NZ_FOUE01000001.1"/>
</dbReference>
<dbReference type="SUPFAM" id="SSF54292">
    <property type="entry name" value="2Fe-2S ferredoxin-like"/>
    <property type="match status" value="1"/>
</dbReference>
<dbReference type="InterPro" id="IPR006058">
    <property type="entry name" value="2Fe2S_fd_BS"/>
</dbReference>
<dbReference type="SUPFAM" id="SSF52343">
    <property type="entry name" value="Ferredoxin reductase-like, C-terminal NADP-linked domain"/>
    <property type="match status" value="1"/>
</dbReference>
<dbReference type="PANTHER" id="PTHR43644:SF1">
    <property type="entry name" value="NAD(P)H-FLAVIN REDUCTASE"/>
    <property type="match status" value="1"/>
</dbReference>
<reference evidence="8" key="1">
    <citation type="submission" date="2016-10" db="EMBL/GenBank/DDBJ databases">
        <authorList>
            <person name="Varghese N."/>
            <person name="Submissions S."/>
        </authorList>
    </citation>
    <scope>NUCLEOTIDE SEQUENCE [LARGE SCALE GENOMIC DNA]</scope>
    <source>
        <strain evidence="8">CGMCC 1.7061</strain>
    </source>
</reference>
<name>A0A1I4KQW8_9GAMM</name>
<dbReference type="PRINTS" id="PR00410">
    <property type="entry name" value="PHEHYDRXLASE"/>
</dbReference>
<keyword evidence="8" id="KW-1185">Reference proteome</keyword>
<evidence type="ECO:0000256" key="2">
    <source>
        <dbReference type="ARBA" id="ARBA00022630"/>
    </source>
</evidence>
<dbReference type="PROSITE" id="PS51085">
    <property type="entry name" value="2FE2S_FER_2"/>
    <property type="match status" value="1"/>
</dbReference>
<dbReference type="GO" id="GO:0051537">
    <property type="term" value="F:2 iron, 2 sulfur cluster binding"/>
    <property type="evidence" value="ECO:0007669"/>
    <property type="project" value="InterPro"/>
</dbReference>
<evidence type="ECO:0000313" key="7">
    <source>
        <dbReference type="EMBL" id="SFL81148.1"/>
    </source>
</evidence>
<keyword evidence="1" id="KW-0813">Transport</keyword>
<keyword evidence="3" id="KW-0274">FAD</keyword>
<evidence type="ECO:0000313" key="8">
    <source>
        <dbReference type="Proteomes" id="UP000198519"/>
    </source>
</evidence>
<organism evidence="7 8">
    <name type="scientific">Marinobacter zhejiangensis</name>
    <dbReference type="NCBI Taxonomy" id="488535"/>
    <lineage>
        <taxon>Bacteria</taxon>
        <taxon>Pseudomonadati</taxon>
        <taxon>Pseudomonadota</taxon>
        <taxon>Gammaproteobacteria</taxon>
        <taxon>Pseudomonadales</taxon>
        <taxon>Marinobacteraceae</taxon>
        <taxon>Marinobacter</taxon>
    </lineage>
</organism>
<dbReference type="Pfam" id="PF00970">
    <property type="entry name" value="FAD_binding_6"/>
    <property type="match status" value="1"/>
</dbReference>
<sequence>MSHTVTIEPTGDQIDVEDGQTILQAALRQGVWLPFACGHGTCATCKVQVVDGDVDVGDASPFALMDVERAEGKVLACCATVESDVTIEADIDVDPDFEGHAVEDYVATVTDIVDLSPTIKGVHLKLDRAMTFQAGQYINIELPGVDGPRAFSLANPPGRADEVELHVRLVDGGAATSHIHQQLKAGDELSLSGPYGQFFVRSSQPGDLIFIAGGSGLSSPQSMILDLLEQNDDRNMVLFQGARNQSELYNRELFEALARDHDNFTYVPALSDAADDETWQGFRGYVHEAAKAHFDGRFAGNKAYLCGPPPMIDSAITALMQGRLFERDIFMERFLTAADGAEDSQRSALFKKI</sequence>
<dbReference type="AlphaFoldDB" id="A0A1I4KQW8"/>
<dbReference type="EMBL" id="FOUE01000001">
    <property type="protein sequence ID" value="SFL81148.1"/>
    <property type="molecule type" value="Genomic_DNA"/>
</dbReference>
<keyword evidence="7" id="KW-0560">Oxidoreductase</keyword>
<dbReference type="Pfam" id="PF00111">
    <property type="entry name" value="Fer2"/>
    <property type="match status" value="1"/>
</dbReference>
<dbReference type="OrthoDB" id="9806195at2"/>
<proteinExistence type="predicted"/>
<dbReference type="PROSITE" id="PS00197">
    <property type="entry name" value="2FE2S_FER_1"/>
    <property type="match status" value="1"/>
</dbReference>
<evidence type="ECO:0000256" key="1">
    <source>
        <dbReference type="ARBA" id="ARBA00022448"/>
    </source>
</evidence>
<evidence type="ECO:0000259" key="6">
    <source>
        <dbReference type="PROSITE" id="PS51384"/>
    </source>
</evidence>
<dbReference type="InterPro" id="IPR001041">
    <property type="entry name" value="2Fe-2S_ferredoxin-type"/>
</dbReference>
<dbReference type="Proteomes" id="UP000198519">
    <property type="component" value="Unassembled WGS sequence"/>
</dbReference>
<dbReference type="PROSITE" id="PS51384">
    <property type="entry name" value="FAD_FR"/>
    <property type="match status" value="1"/>
</dbReference>
<dbReference type="InterPro" id="IPR017927">
    <property type="entry name" value="FAD-bd_FR_type"/>
</dbReference>
<accession>A0A1I4KQW8</accession>
<dbReference type="InterPro" id="IPR008333">
    <property type="entry name" value="Cbr1-like_FAD-bd_dom"/>
</dbReference>
<dbReference type="InterPro" id="IPR017938">
    <property type="entry name" value="Riboflavin_synthase-like_b-brl"/>
</dbReference>
<dbReference type="Gene3D" id="3.40.50.80">
    <property type="entry name" value="Nucleotide-binding domain of ferredoxin-NADP reductase (FNR) module"/>
    <property type="match status" value="1"/>
</dbReference>
<evidence type="ECO:0000256" key="4">
    <source>
        <dbReference type="ARBA" id="ARBA00023004"/>
    </source>
</evidence>
<dbReference type="InterPro" id="IPR001433">
    <property type="entry name" value="OxRdtase_FAD/NAD-bd"/>
</dbReference>
<feature type="domain" description="2Fe-2S ferredoxin-type" evidence="5">
    <location>
        <begin position="3"/>
        <end position="93"/>
    </location>
</feature>
<dbReference type="InterPro" id="IPR012675">
    <property type="entry name" value="Beta-grasp_dom_sf"/>
</dbReference>
<protein>
    <submittedName>
        <fullName evidence="7">Phenol 2-monooxygenase P5 subunit</fullName>
    </submittedName>
</protein>
<dbReference type="Gene3D" id="2.40.30.10">
    <property type="entry name" value="Translation factors"/>
    <property type="match status" value="1"/>
</dbReference>
<dbReference type="CDD" id="cd00207">
    <property type="entry name" value="fer2"/>
    <property type="match status" value="1"/>
</dbReference>
<dbReference type="STRING" id="488535.SAMN04487963_0030"/>
<evidence type="ECO:0000259" key="5">
    <source>
        <dbReference type="PROSITE" id="PS51085"/>
    </source>
</evidence>
<dbReference type="SUPFAM" id="SSF63380">
    <property type="entry name" value="Riboflavin synthase domain-like"/>
    <property type="match status" value="1"/>
</dbReference>
<dbReference type="InterPro" id="IPR039261">
    <property type="entry name" value="FNR_nucleotide-bd"/>
</dbReference>
<keyword evidence="4" id="KW-0408">Iron</keyword>